<sequence length="1401" mass="154004">MDPAETNMNGVHKGRRFSFTISPTATLMSWDLPREASKHLCVANVDTPASAMFHALCRKVGAGAGGLGGLLRAADDEKAQDNLDGEKAKLPPPKPGSGWINDVVARATQHENGASDSLLQLLRPRLQRQLLDSRLPSFNYTPIVEAVNSENLQKELEEVAVIFWKTASKKCTEVQEPLSRFRQQVERIVELKRQAALLKDESEASWRRRFIIETLQAHRILENRESLESKLERHQDFWPKYHQVCRHSEDLAELVPSAVIEAELASDTKDSPSRCAGRLQQLDRPVVRRCSTDASWVFMCEAWSECGKPMWNREGDWHFGCLPHVNQSLFCCGDELVELREHVERVLAYRKRALNDAADQMDELTSPQQTATFFEADAGGALKYLRYAFDEARVLAIGGLEVLRFGLQDISCQLCWASEVLRSDQIARVFRRDLEAVMQRMGQLRAGMPAWTPGMPSFWKSAINSTAFAVDVSVRPGGFFALHQWAESIAMALTAPAGEFQALTFVLQHHGKRLPIAEVEQSVSARIPDIPVPRSVETPRAAVLVRGCSSLSFPKLDIVTVGKEDCASIWRKFDYGFEPTSVMLPASSIRLFANTIPSPIQLERVSGLLGHPGTTRTALPDGFSLAPVMPNFDARLLESSNTSNGSSKVLVFVCLHTTFCGGHGDRLFGLLSAFLAATLSKRIFYIDMRAPILLASVLSPKQSWPAVTSSCKTYRWTSAEDPKTFEQDVSRFFQDDSETLCIVSNVRLLRVLLRHDSSKEFARSGLLSGLFLHLFDLAAAPGAIVKDFIRRLGSRPLIGIHFRAGNETTWSDPARHSLSDLDLALTCAAAVESHMALPGDTAWLLAADTLKVRNHPGVSSFHSVGKVLYVEERPTHIDRSSPDVDAIYQSWAVWWILAFETEALLLSHSNFGWSAAEIGQRRSFHFPSCRPADVTRQRDKKSIARSKAQEQGRPLHALPDCFPVMFSKPKAELEHEDILSSRGEFYESQGICPGDTVPFTWIAQLSSSPFLPRPAAPALVPPASAHASVELTAVYFCSTRRTFAKSVSSGYFPSNTDRSLNWAKEANQGQLNTVSLPPLPSYSVVQLWLFQALKPADLLKAGQTLASEASDTKPGIGDLSECRAVPIFSSPGRAAKEGRPRFNAFVMVHTWKYCSAQVPEAVRQGQALRARCVSSAQKAACGTVIRCIRSAMINFVLHVASLPALLGLHVYAVSSGLQVCENQKVLPRPAPILTGHSSKLDARHQGLTDDELEASRVAIAALSKVESVDLEGNAQLTDDAVAKFLVSLGKGPGHTLTFLSLKGCTGTSFLTVSSMLKLIEGQSPAFDALQHLDLSGLKFGMQALGNFCDLAGRHPALQTLLLADVGLGATGASVSSRWIHNLLASQTLRELDLGWNLLDSE</sequence>
<comment type="caution">
    <text evidence="1">The sequence shown here is derived from an EMBL/GenBank/DDBJ whole genome shotgun (WGS) entry which is preliminary data.</text>
</comment>
<dbReference type="OrthoDB" id="428346at2759"/>
<reference evidence="1" key="1">
    <citation type="submission" date="2021-02" db="EMBL/GenBank/DDBJ databases">
        <authorList>
            <person name="Dougan E. K."/>
            <person name="Rhodes N."/>
            <person name="Thang M."/>
            <person name="Chan C."/>
        </authorList>
    </citation>
    <scope>NUCLEOTIDE SEQUENCE</scope>
</reference>
<organism evidence="1 2">
    <name type="scientific">Symbiodinium necroappetens</name>
    <dbReference type="NCBI Taxonomy" id="1628268"/>
    <lineage>
        <taxon>Eukaryota</taxon>
        <taxon>Sar</taxon>
        <taxon>Alveolata</taxon>
        <taxon>Dinophyceae</taxon>
        <taxon>Suessiales</taxon>
        <taxon>Symbiodiniaceae</taxon>
        <taxon>Symbiodinium</taxon>
    </lineage>
</organism>
<name>A0A812NRM1_9DINO</name>
<feature type="non-terminal residue" evidence="1">
    <location>
        <position position="1401"/>
    </location>
</feature>
<dbReference type="EMBL" id="CAJNJA010013764">
    <property type="protein sequence ID" value="CAE7328941.1"/>
    <property type="molecule type" value="Genomic_DNA"/>
</dbReference>
<evidence type="ECO:0000313" key="2">
    <source>
        <dbReference type="Proteomes" id="UP000601435"/>
    </source>
</evidence>
<protein>
    <submittedName>
        <fullName evidence="1">TONSL protein</fullName>
    </submittedName>
</protein>
<evidence type="ECO:0000313" key="1">
    <source>
        <dbReference type="EMBL" id="CAE7328941.1"/>
    </source>
</evidence>
<dbReference type="Gene3D" id="3.80.10.10">
    <property type="entry name" value="Ribonuclease Inhibitor"/>
    <property type="match status" value="1"/>
</dbReference>
<gene>
    <name evidence="1" type="primary">TONSL</name>
    <name evidence="1" type="ORF">SNEC2469_LOCUS8327</name>
</gene>
<proteinExistence type="predicted"/>
<accession>A0A812NRM1</accession>
<dbReference type="Proteomes" id="UP000601435">
    <property type="component" value="Unassembled WGS sequence"/>
</dbReference>
<dbReference type="InterPro" id="IPR032675">
    <property type="entry name" value="LRR_dom_sf"/>
</dbReference>
<dbReference type="SUPFAM" id="SSF52047">
    <property type="entry name" value="RNI-like"/>
    <property type="match status" value="1"/>
</dbReference>
<keyword evidence="2" id="KW-1185">Reference proteome</keyword>